<dbReference type="InterPro" id="IPR003018">
    <property type="entry name" value="GAF"/>
</dbReference>
<dbReference type="Gene3D" id="3.30.450.40">
    <property type="match status" value="1"/>
</dbReference>
<dbReference type="RefSeq" id="WP_338536108.1">
    <property type="nucleotide sequence ID" value="NZ_AP028654.1"/>
</dbReference>
<dbReference type="SMART" id="SM00267">
    <property type="entry name" value="GGDEF"/>
    <property type="match status" value="1"/>
</dbReference>
<evidence type="ECO:0000259" key="2">
    <source>
        <dbReference type="PROSITE" id="PS50887"/>
    </source>
</evidence>
<dbReference type="InterPro" id="IPR000160">
    <property type="entry name" value="GGDEF_dom"/>
</dbReference>
<keyword evidence="4" id="KW-1185">Reference proteome</keyword>
<evidence type="ECO:0000313" key="4">
    <source>
        <dbReference type="Proteomes" id="UP001321786"/>
    </source>
</evidence>
<keyword evidence="1" id="KW-1133">Transmembrane helix</keyword>
<dbReference type="PROSITE" id="PS50887">
    <property type="entry name" value="GGDEF"/>
    <property type="match status" value="1"/>
</dbReference>
<dbReference type="KEGG" id="hprf:HLPR_00690"/>
<dbReference type="InterPro" id="IPR029787">
    <property type="entry name" value="Nucleotide_cyclase"/>
</dbReference>
<feature type="transmembrane region" description="Helical" evidence="1">
    <location>
        <begin position="7"/>
        <end position="28"/>
    </location>
</feature>
<dbReference type="SUPFAM" id="SSF55781">
    <property type="entry name" value="GAF domain-like"/>
    <property type="match status" value="1"/>
</dbReference>
<organism evidence="3 4">
    <name type="scientific">Helicovermis profundi</name>
    <dbReference type="NCBI Taxonomy" id="3065157"/>
    <lineage>
        <taxon>Bacteria</taxon>
        <taxon>Bacillati</taxon>
        <taxon>Bacillota</taxon>
        <taxon>Clostridia</taxon>
        <taxon>Helicovermis</taxon>
    </lineage>
</organism>
<feature type="domain" description="GGDEF" evidence="2">
    <location>
        <begin position="283"/>
        <end position="420"/>
    </location>
</feature>
<dbReference type="Proteomes" id="UP001321786">
    <property type="component" value="Chromosome"/>
</dbReference>
<gene>
    <name evidence="3" type="ORF">HLPR_00690</name>
</gene>
<dbReference type="AlphaFoldDB" id="A0AAU9EE99"/>
<evidence type="ECO:0000313" key="3">
    <source>
        <dbReference type="EMBL" id="BEP27738.1"/>
    </source>
</evidence>
<dbReference type="Gene3D" id="3.30.70.270">
    <property type="match status" value="1"/>
</dbReference>
<dbReference type="NCBIfam" id="TIGR00254">
    <property type="entry name" value="GGDEF"/>
    <property type="match status" value="1"/>
</dbReference>
<dbReference type="PANTHER" id="PTHR45138:SF9">
    <property type="entry name" value="DIGUANYLATE CYCLASE DGCM-RELATED"/>
    <property type="match status" value="1"/>
</dbReference>
<feature type="transmembrane region" description="Helical" evidence="1">
    <location>
        <begin position="34"/>
        <end position="52"/>
    </location>
</feature>
<proteinExistence type="predicted"/>
<dbReference type="Pfam" id="PF00990">
    <property type="entry name" value="GGDEF"/>
    <property type="match status" value="1"/>
</dbReference>
<dbReference type="EMBL" id="AP028654">
    <property type="protein sequence ID" value="BEP27738.1"/>
    <property type="molecule type" value="Genomic_DNA"/>
</dbReference>
<evidence type="ECO:0000256" key="1">
    <source>
        <dbReference type="SAM" id="Phobius"/>
    </source>
</evidence>
<dbReference type="InterPro" id="IPR043128">
    <property type="entry name" value="Rev_trsase/Diguanyl_cyclase"/>
</dbReference>
<keyword evidence="1" id="KW-0812">Transmembrane</keyword>
<protein>
    <recommendedName>
        <fullName evidence="2">GGDEF domain-containing protein</fullName>
    </recommendedName>
</protein>
<dbReference type="InterPro" id="IPR050469">
    <property type="entry name" value="Diguanylate_Cyclase"/>
</dbReference>
<name>A0AAU9EE99_9FIRM</name>
<reference evidence="3 4" key="1">
    <citation type="submission" date="2023-08" db="EMBL/GenBank/DDBJ databases">
        <title>Helicovermis profunda gen. nov., sp. nov., a novel mesophilic, fermentative bacterium within the Bacillota from a deep-sea hydrothermal vent chimney.</title>
        <authorList>
            <person name="Miyazaki U."/>
            <person name="Mizutani D."/>
            <person name="Hashimoto Y."/>
            <person name="Tame A."/>
            <person name="Sawayama S."/>
            <person name="Miyazaki J."/>
            <person name="Takai K."/>
            <person name="Nakagawa S."/>
        </authorList>
    </citation>
    <scope>NUCLEOTIDE SEQUENCE [LARGE SCALE GENOMIC DNA]</scope>
    <source>
        <strain evidence="3 4">S502</strain>
    </source>
</reference>
<accession>A0AAU9EE99</accession>
<keyword evidence="1" id="KW-0472">Membrane</keyword>
<dbReference type="SUPFAM" id="SSF55073">
    <property type="entry name" value="Nucleotide cyclase"/>
    <property type="match status" value="1"/>
</dbReference>
<sequence>MKKTVRFKDFFIIFVIIILSSIIVPYMIFTKYIFIIQISLILLSCFTSYFFIKNFHISPILDSENNNLRDISNAKIKNALFDISDLIMNSLNSSMSEVHKKVLEYAIELIEDAQAGSIACVSSDDYVEFITSKGYNNEKLKGVKFKKEKTFLWVYSKNKPLEPIIVNNTTEFNNTYLGDENIKTLKEASANTFKSTLTSPIFIDDKVIEVLNIDSFNENAFTEEDKKIINIFTSLIGITLKNRALLEEANFLSSHDKLTEIYNRRFFEKEFLNFQEKAFKENHPFSIVLCDLNYLKKINDNFGHIAGDEAIISVVNAINSEVSKDDIFARYGGDEFIILFSNSNKSDSEAKMKSIFDNFDNFKLKVAGGKVPIQFSYGISSAPDESIMLDILVKIADQRMYTHKRELKETNKTDPNFASLIK</sequence>
<dbReference type="PANTHER" id="PTHR45138">
    <property type="entry name" value="REGULATORY COMPONENTS OF SENSORY TRANSDUCTION SYSTEM"/>
    <property type="match status" value="1"/>
</dbReference>
<dbReference type="InterPro" id="IPR029016">
    <property type="entry name" value="GAF-like_dom_sf"/>
</dbReference>
<dbReference type="Pfam" id="PF13185">
    <property type="entry name" value="GAF_2"/>
    <property type="match status" value="1"/>
</dbReference>
<dbReference type="GO" id="GO:0052621">
    <property type="term" value="F:diguanylate cyclase activity"/>
    <property type="evidence" value="ECO:0007669"/>
    <property type="project" value="TreeGrafter"/>
</dbReference>
<dbReference type="CDD" id="cd01949">
    <property type="entry name" value="GGDEF"/>
    <property type="match status" value="1"/>
</dbReference>